<protein>
    <submittedName>
        <fullName evidence="1">Uncharacterized protein</fullName>
    </submittedName>
</protein>
<dbReference type="KEGG" id="acy:Anacy_3638"/>
<dbReference type="eggNOG" id="ENOG5033C8F">
    <property type="taxonomic scope" value="Bacteria"/>
</dbReference>
<evidence type="ECO:0000313" key="1">
    <source>
        <dbReference type="EMBL" id="AFZ59031.1"/>
    </source>
</evidence>
<evidence type="ECO:0000313" key="2">
    <source>
        <dbReference type="Proteomes" id="UP000010474"/>
    </source>
</evidence>
<dbReference type="HOGENOM" id="CLU_196580_0_0_3"/>
<dbReference type="AlphaFoldDB" id="K9ZIK3"/>
<dbReference type="EMBL" id="CP003659">
    <property type="protein sequence ID" value="AFZ59031.1"/>
    <property type="molecule type" value="Genomic_DNA"/>
</dbReference>
<accession>K9ZIK3</accession>
<dbReference type="OrthoDB" id="427830at2"/>
<keyword evidence="2" id="KW-1185">Reference proteome</keyword>
<dbReference type="PATRIC" id="fig|272123.3.peg.3956"/>
<name>K9ZIK3_ANACC</name>
<organism evidence="1 2">
    <name type="scientific">Anabaena cylindrica (strain ATCC 27899 / PCC 7122)</name>
    <dbReference type="NCBI Taxonomy" id="272123"/>
    <lineage>
        <taxon>Bacteria</taxon>
        <taxon>Bacillati</taxon>
        <taxon>Cyanobacteriota</taxon>
        <taxon>Cyanophyceae</taxon>
        <taxon>Nostocales</taxon>
        <taxon>Nostocaceae</taxon>
        <taxon>Anabaena</taxon>
    </lineage>
</organism>
<dbReference type="Proteomes" id="UP000010474">
    <property type="component" value="Chromosome"/>
</dbReference>
<dbReference type="RefSeq" id="WP_015215653.1">
    <property type="nucleotide sequence ID" value="NC_019771.1"/>
</dbReference>
<sequence>MNAHKIETILTENGQLILENLPFKKGESVEVIILEHRQLSSNLNNYPLAGKVIQYDEPYEPVIKN</sequence>
<gene>
    <name evidence="1" type="ordered locus">Anacy_3638</name>
</gene>
<proteinExistence type="predicted"/>
<reference evidence="2" key="1">
    <citation type="journal article" date="2013" name="Proc. Natl. Acad. Sci. U.S.A.">
        <title>Improving the coverage of the cyanobacterial phylum using diversity-driven genome sequencing.</title>
        <authorList>
            <person name="Shih P.M."/>
            <person name="Wu D."/>
            <person name="Latifi A."/>
            <person name="Axen S.D."/>
            <person name="Fewer D.P."/>
            <person name="Talla E."/>
            <person name="Calteau A."/>
            <person name="Cai F."/>
            <person name="Tandeau de Marsac N."/>
            <person name="Rippka R."/>
            <person name="Herdman M."/>
            <person name="Sivonen K."/>
            <person name="Coursin T."/>
            <person name="Laurent T."/>
            <person name="Goodwin L."/>
            <person name="Nolan M."/>
            <person name="Davenport K.W."/>
            <person name="Han C.S."/>
            <person name="Rubin E.M."/>
            <person name="Eisen J.A."/>
            <person name="Woyke T."/>
            <person name="Gugger M."/>
            <person name="Kerfeld C.A."/>
        </authorList>
    </citation>
    <scope>NUCLEOTIDE SEQUENCE [LARGE SCALE GENOMIC DNA]</scope>
    <source>
        <strain evidence="2">ATCC 27899 / PCC 7122</strain>
    </source>
</reference>